<dbReference type="RefSeq" id="WP_130768435.1">
    <property type="nucleotide sequence ID" value="NZ_AP024684.1"/>
</dbReference>
<keyword evidence="2" id="KW-1185">Reference proteome</keyword>
<accession>A0ABM7R0N0</accession>
<dbReference type="EMBL" id="AP024684">
    <property type="protein sequence ID" value="BCX42776.1"/>
    <property type="molecule type" value="Genomic_DNA"/>
</dbReference>
<dbReference type="Proteomes" id="UP000825066">
    <property type="component" value="Chromosome"/>
</dbReference>
<proteinExistence type="predicted"/>
<organism evidence="1 2">
    <name type="scientific">Stenotrophomonas pavanii</name>
    <dbReference type="NCBI Taxonomy" id="487698"/>
    <lineage>
        <taxon>Bacteria</taxon>
        <taxon>Pseudomonadati</taxon>
        <taxon>Pseudomonadota</taxon>
        <taxon>Gammaproteobacteria</taxon>
        <taxon>Lysobacterales</taxon>
        <taxon>Lysobacteraceae</taxon>
        <taxon>Stenotrophomonas</taxon>
    </lineage>
</organism>
<evidence type="ECO:0000313" key="1">
    <source>
        <dbReference type="EMBL" id="BCX42776.1"/>
    </source>
</evidence>
<protein>
    <recommendedName>
        <fullName evidence="3">Phage tail protein</fullName>
    </recommendedName>
</protein>
<evidence type="ECO:0000313" key="2">
    <source>
        <dbReference type="Proteomes" id="UP000825066"/>
    </source>
</evidence>
<evidence type="ECO:0008006" key="3">
    <source>
        <dbReference type="Google" id="ProtNLM"/>
    </source>
</evidence>
<sequence>MSTDLGAPQLSGQAGSLVALLDAVLVDGYGAGADRKNGAGWTKAFTGTNKRAYRNSAVSGTGFYLQVEDPGASGTTGYAFVRGFSAMTAFDTGLNPTPTVASRSNGVVVAKSSVLDGGSRRWLILADERIVYIFINPWPTANYYHPYFFGDFISYKAGDANNWCIASNGLTSFTSALDVDQTVFTTPNAYGNVDTGRPALYVPSSAASPSQAVPAYLVGGYRDGSYRAWGGANIYSAAYPDPISQGLLFSNVQIFESSIGPRGQLPGIIVPLHNRPLPALVRQPAGQGMGSATTLLPVNFTGEIWSQSGALQEGQVIFLEGGDWWQ</sequence>
<name>A0ABM7R0N0_9GAMM</name>
<gene>
    <name evidence="1" type="ORF">STNY_R09420</name>
</gene>
<reference evidence="1 2" key="1">
    <citation type="submission" date="2021-05" db="EMBL/GenBank/DDBJ databases">
        <title>Complete Genome Sequence of Stenotrophomonas pavanii strain Y.</title>
        <authorList>
            <person name="Dohra H."/>
            <person name="Mohad Din A.R.J."/>
            <person name="Suzuki K."/>
            <person name="Fatma A."/>
            <person name="Honjyo M."/>
            <person name="Nishimura T."/>
            <person name="Moriuch R."/>
            <person name="Masuda K."/>
            <person name="Minoura A."/>
            <person name="Tashiro Y."/>
            <person name="Futamata H."/>
        </authorList>
    </citation>
    <scope>NUCLEOTIDE SEQUENCE [LARGE SCALE GENOMIC DNA]</scope>
    <source>
        <strain evidence="2">Y</strain>
    </source>
</reference>